<dbReference type="Proteomes" id="UP000027135">
    <property type="component" value="Unassembled WGS sequence"/>
</dbReference>
<keyword evidence="3" id="KW-0256">Endoplasmic reticulum</keyword>
<protein>
    <submittedName>
        <fullName evidence="7">Neuroblastoma-amplified sequence</fullName>
    </submittedName>
</protein>
<feature type="domain" description="Sec39" evidence="5">
    <location>
        <begin position="954"/>
        <end position="1216"/>
    </location>
</feature>
<keyword evidence="2" id="KW-0813">Transport</keyword>
<dbReference type="eggNOG" id="KOG1797">
    <property type="taxonomic scope" value="Eukaryota"/>
</dbReference>
<name>A0A067R3K9_ZOONE</name>
<dbReference type="SUPFAM" id="SSF50978">
    <property type="entry name" value="WD40 repeat-like"/>
    <property type="match status" value="1"/>
</dbReference>
<sequence>VAKDANPQLRKLAWSPDCSMLAVAHSNGVVSFYDLLGSNIFTIYPPKFKEDSHPVDKMNALVFVSFLQSRRKSPKWAAEIILVDYQGNLYCYLVSPTDGYQQSHVFSFAQHYRQGVLSVSYHPSHNMLFVAGPTSVKNADSLKGHGSSFGLSSWRLLNDYPYYHLALSTDEEQAIWQAKQSWRNWVPLLTSNPEQNVVFKMQVSPAGRFLACLHSCGSISIWYLPAIRLYKYWTLLDQPGYNVQNPQHSKRSFSHDSDNSIFRPVDINWWTDQAVIIARYSGAISVCSVANLRNLLGESPEFLAGPPQVSSLCSDHGFLGLECEITFTSKKYPWDDNITQSEVESSDDNDDVEDNEDSSILNRSSAFIQSAVYMVTDMERFQPKRKRPKVCHRTYRLLGLKSTTPEELYARKIDNEEYGEALALAKAYNLDCDLVYQQQWRNNKVSIATIHDYLSKVTKRSWVLKECVERVPETFAAARGLLQFGLQGTDVETFISVAEDTDRRNFVQQFQDVVGNSDALSSDTEEETLQERNSFILSQVTTDKLTAEQQELLRCRQQLLKYSDRLYTYELIMGGSDMAEELYNYTFYDKFRTISVVTSAVKFAREGNWKGVEIMFTYHGDALLSHWLPVLSNFPETMNPYEYKSLLPECTANGNVFYWNQIQLREQDWCEGTNFQNEPDDCDASMIYEEDQDLKYFACSEKEITAEILTVWYITRVHQIESRSCIIDHALTLIKLARERHIMGLDHLYHELLTLDTLVYEVHLEDFRLSDLQKLSDLDTCKLLMSKTVETTFIDDLKHLLLPFLLRCEKEAAGSRRQLLLDYLIFLSSQDLSLPHKLFEHLHNEHSFSLVPSMEEKISLALHCLYAYPEADQLSKAFHILECVPERGFSLQNSTLAALHDKLDDLRCDLHVAEILHHNSISKPFPKLHSILLYVKIPTYGLIFNRIPPPTEMDWKKLLADMLDLQANCFTTVDIEVCFQIYIATLLASGSNKNIKGAGKFLQSHKTKWTDKNVSYQQSVQLVMQAALEYFDSSSGASDPALYLAETCLNLITDKNEEINEQLDLIAALQLLSDFEMNMLPLQVRLCTERLRLVQLCIDNEPTAYRKTQRLLQLAHDLRVCGNDKWQREGKVLVLIAEAALKVHDYQFCAEICQQLVSNSHIIGWQVAQELGQCQEFDNLQLRSDLLAFALLYCTVDVIEILVKTRSLLQAELLQGMIYNKMKHDPATAEEEEFSDALTSVSSDVIDREFPGPMRVVEDLTEITKKATYGLLKNIGNNNFWKTSFSWMQRNMSDVEITESNRLITSQGFPAFYSSLAPECHMSSFCTKYDRFSEPDVSNPIVQLGQALLRTILLQGTASEGTFSDCTKVLLQLSEQFLAEDSCLGLGHLFHLDDLTLSDSCFKNVPCTSIVLQLAMYYYAIQGYKQLQNLTAEDRNREEDVYLYAPNELVEHVAGLASKHEMLDVWAQLLVKYRSLLVDFQQGQQLQSLGCGVDLQRFTHDMPYQQDSIIGLAMTVDTEKFFFAVRLGSRHGVPLREIVARHLTSLLLNSDRIALSELTAHLANPQLKELLRTSPYFVCDRLVQYAYPSIEGTDHQMLLLYYTVLQSIAEDYTTYSLTPKEHMKLLRKVKAASSGK</sequence>
<evidence type="ECO:0000313" key="8">
    <source>
        <dbReference type="Proteomes" id="UP000027135"/>
    </source>
</evidence>
<feature type="domain" description="Neuroblastoma-amplified sequence N-terminal" evidence="6">
    <location>
        <begin position="1"/>
        <end position="247"/>
    </location>
</feature>
<dbReference type="InterPro" id="IPR013244">
    <property type="entry name" value="Sec39_domain"/>
</dbReference>
<comment type="subcellular location">
    <subcellularLocation>
        <location evidence="1">Endoplasmic reticulum</location>
    </subcellularLocation>
</comment>
<dbReference type="STRING" id="136037.A0A067R3K9"/>
<evidence type="ECO:0000313" key="7">
    <source>
        <dbReference type="EMBL" id="KDR17610.1"/>
    </source>
</evidence>
<evidence type="ECO:0000256" key="2">
    <source>
        <dbReference type="ARBA" id="ARBA00022448"/>
    </source>
</evidence>
<feature type="domain" description="Sec39" evidence="5">
    <location>
        <begin position="597"/>
        <end position="904"/>
    </location>
</feature>
<evidence type="ECO:0000256" key="1">
    <source>
        <dbReference type="ARBA" id="ARBA00004240"/>
    </source>
</evidence>
<accession>A0A067R3K9</accession>
<dbReference type="InterPro" id="IPR015943">
    <property type="entry name" value="WD40/YVTN_repeat-like_dom_sf"/>
</dbReference>
<evidence type="ECO:0000259" key="6">
    <source>
        <dbReference type="Pfam" id="PF15492"/>
    </source>
</evidence>
<keyword evidence="4" id="KW-0653">Protein transport</keyword>
<evidence type="ECO:0000256" key="4">
    <source>
        <dbReference type="ARBA" id="ARBA00022927"/>
    </source>
</evidence>
<evidence type="ECO:0000259" key="5">
    <source>
        <dbReference type="Pfam" id="PF08314"/>
    </source>
</evidence>
<organism evidence="7 8">
    <name type="scientific">Zootermopsis nevadensis</name>
    <name type="common">Dampwood termite</name>
    <dbReference type="NCBI Taxonomy" id="136037"/>
    <lineage>
        <taxon>Eukaryota</taxon>
        <taxon>Metazoa</taxon>
        <taxon>Ecdysozoa</taxon>
        <taxon>Arthropoda</taxon>
        <taxon>Hexapoda</taxon>
        <taxon>Insecta</taxon>
        <taxon>Pterygota</taxon>
        <taxon>Neoptera</taxon>
        <taxon>Polyneoptera</taxon>
        <taxon>Dictyoptera</taxon>
        <taxon>Blattodea</taxon>
        <taxon>Blattoidea</taxon>
        <taxon>Termitoidae</taxon>
        <taxon>Termopsidae</taxon>
        <taxon>Zootermopsis</taxon>
    </lineage>
</organism>
<dbReference type="InterPro" id="IPR036322">
    <property type="entry name" value="WD40_repeat_dom_sf"/>
</dbReference>
<evidence type="ECO:0000256" key="3">
    <source>
        <dbReference type="ARBA" id="ARBA00022824"/>
    </source>
</evidence>
<feature type="non-terminal residue" evidence="7">
    <location>
        <position position="1"/>
    </location>
</feature>
<dbReference type="GO" id="GO:0015031">
    <property type="term" value="P:protein transport"/>
    <property type="evidence" value="ECO:0007669"/>
    <property type="project" value="UniProtKB-KW"/>
</dbReference>
<dbReference type="PANTHER" id="PTHR15922:SF2">
    <property type="entry name" value="NBAS SUBUNIT OF NRZ TETHERING COMPLEX"/>
    <property type="match status" value="1"/>
</dbReference>
<dbReference type="GO" id="GO:0000149">
    <property type="term" value="F:SNARE binding"/>
    <property type="evidence" value="ECO:0007669"/>
    <property type="project" value="TreeGrafter"/>
</dbReference>
<dbReference type="Pfam" id="PF15492">
    <property type="entry name" value="Nbas_N"/>
    <property type="match status" value="1"/>
</dbReference>
<dbReference type="Gene3D" id="2.130.10.10">
    <property type="entry name" value="YVTN repeat-like/Quinoprotein amine dehydrogenase"/>
    <property type="match status" value="1"/>
</dbReference>
<dbReference type="OMA" id="PHWLAII"/>
<dbReference type="EMBL" id="KK852727">
    <property type="protein sequence ID" value="KDR17610.1"/>
    <property type="molecule type" value="Genomic_DNA"/>
</dbReference>
<dbReference type="GO" id="GO:0070939">
    <property type="term" value="C:Dsl1/NZR complex"/>
    <property type="evidence" value="ECO:0007669"/>
    <property type="project" value="TreeGrafter"/>
</dbReference>
<dbReference type="InParanoid" id="A0A067R3K9"/>
<dbReference type="PANTHER" id="PTHR15922">
    <property type="entry name" value="NEUROBLASTOMA-AMPLIFIED SEQUENCE"/>
    <property type="match status" value="1"/>
</dbReference>
<proteinExistence type="predicted"/>
<keyword evidence="8" id="KW-1185">Reference proteome</keyword>
<dbReference type="InterPro" id="IPR029145">
    <property type="entry name" value="NBAS_N"/>
</dbReference>
<dbReference type="GO" id="GO:0006890">
    <property type="term" value="P:retrograde vesicle-mediated transport, Golgi to endoplasmic reticulum"/>
    <property type="evidence" value="ECO:0007669"/>
    <property type="project" value="InterPro"/>
</dbReference>
<gene>
    <name evidence="7" type="ORF">L798_07873</name>
</gene>
<reference evidence="7 8" key="1">
    <citation type="journal article" date="2014" name="Nat. Commun.">
        <title>Molecular traces of alternative social organization in a termite genome.</title>
        <authorList>
            <person name="Terrapon N."/>
            <person name="Li C."/>
            <person name="Robertson H.M."/>
            <person name="Ji L."/>
            <person name="Meng X."/>
            <person name="Booth W."/>
            <person name="Chen Z."/>
            <person name="Childers C.P."/>
            <person name="Glastad K.M."/>
            <person name="Gokhale K."/>
            <person name="Gowin J."/>
            <person name="Gronenberg W."/>
            <person name="Hermansen R.A."/>
            <person name="Hu H."/>
            <person name="Hunt B.G."/>
            <person name="Huylmans A.K."/>
            <person name="Khalil S.M."/>
            <person name="Mitchell R.D."/>
            <person name="Munoz-Torres M.C."/>
            <person name="Mustard J.A."/>
            <person name="Pan H."/>
            <person name="Reese J.T."/>
            <person name="Scharf M.E."/>
            <person name="Sun F."/>
            <person name="Vogel H."/>
            <person name="Xiao J."/>
            <person name="Yang W."/>
            <person name="Yang Z."/>
            <person name="Yang Z."/>
            <person name="Zhou J."/>
            <person name="Zhu J."/>
            <person name="Brent C.S."/>
            <person name="Elsik C.G."/>
            <person name="Goodisman M.A."/>
            <person name="Liberles D.A."/>
            <person name="Roe R.M."/>
            <person name="Vargo E.L."/>
            <person name="Vilcinskas A."/>
            <person name="Wang J."/>
            <person name="Bornberg-Bauer E."/>
            <person name="Korb J."/>
            <person name="Zhang G."/>
            <person name="Liebig J."/>
        </authorList>
    </citation>
    <scope>NUCLEOTIDE SEQUENCE [LARGE SCALE GENOMIC DNA]</scope>
    <source>
        <tissue evidence="7">Whole organism</tissue>
    </source>
</reference>
<dbReference type="Pfam" id="PF08314">
    <property type="entry name" value="Sec39"/>
    <property type="match status" value="2"/>
</dbReference>